<dbReference type="AlphaFoldDB" id="A0A085VCK6"/>
<dbReference type="PATRIC" id="fig|317.175.peg.4308"/>
<keyword evidence="3" id="KW-0808">Transferase</keyword>
<gene>
    <name evidence="3" type="ORF">IV01_20630</name>
</gene>
<dbReference type="Pfam" id="PF14467">
    <property type="entry name" value="DUF4426"/>
    <property type="match status" value="1"/>
</dbReference>
<feature type="signal peptide" evidence="1">
    <location>
        <begin position="1"/>
        <end position="18"/>
    </location>
</feature>
<feature type="domain" description="DUF4426" evidence="2">
    <location>
        <begin position="28"/>
        <end position="142"/>
    </location>
</feature>
<accession>A0A085VCK6</accession>
<comment type="caution">
    <text evidence="3">The sequence shown here is derived from an EMBL/GenBank/DDBJ whole genome shotgun (WGS) entry which is preliminary data.</text>
</comment>
<dbReference type="GO" id="GO:0016740">
    <property type="term" value="F:transferase activity"/>
    <property type="evidence" value="ECO:0007669"/>
    <property type="project" value="UniProtKB-KW"/>
</dbReference>
<evidence type="ECO:0000313" key="4">
    <source>
        <dbReference type="Proteomes" id="UP000028631"/>
    </source>
</evidence>
<feature type="chain" id="PRO_5001798845" evidence="1">
    <location>
        <begin position="19"/>
        <end position="144"/>
    </location>
</feature>
<dbReference type="InterPro" id="IPR025218">
    <property type="entry name" value="DUF4426"/>
</dbReference>
<dbReference type="RefSeq" id="WP_032630650.1">
    <property type="nucleotide sequence ID" value="NZ_JPQU01000064.1"/>
</dbReference>
<dbReference type="Proteomes" id="UP000028631">
    <property type="component" value="Unassembled WGS sequence"/>
</dbReference>
<sequence>MRRLAIMLMCALSLSAFAADYAKPNRQETFGDVTVYYNAFASSTLSKEVAAASDLIRSKQLSVLNITVLKTGKPVPSVVTGTYKDLTGRPQPLTFKQVTDKGWVSYIAQFPVKQAETYTFNIDVKAGSEAPHSFSFNQEIYPGE</sequence>
<name>A0A085VCK6_PSESX</name>
<reference evidence="3 4" key="1">
    <citation type="submission" date="2014-07" db="EMBL/GenBank/DDBJ databases">
        <title>Draft Genome Sequences of Environmental Pseudomonas syringae strains.</title>
        <authorList>
            <person name="Baltrus D.A."/>
            <person name="Berge O."/>
            <person name="Morris C."/>
        </authorList>
    </citation>
    <scope>NUCLEOTIDE SEQUENCE [LARGE SCALE GENOMIC DNA]</scope>
    <source>
        <strain evidence="3 4">GAW0119</strain>
    </source>
</reference>
<evidence type="ECO:0000256" key="1">
    <source>
        <dbReference type="SAM" id="SignalP"/>
    </source>
</evidence>
<keyword evidence="1" id="KW-0732">Signal</keyword>
<organism evidence="3 4">
    <name type="scientific">Pseudomonas syringae</name>
    <dbReference type="NCBI Taxonomy" id="317"/>
    <lineage>
        <taxon>Bacteria</taxon>
        <taxon>Pseudomonadati</taxon>
        <taxon>Pseudomonadota</taxon>
        <taxon>Gammaproteobacteria</taxon>
        <taxon>Pseudomonadales</taxon>
        <taxon>Pseudomonadaceae</taxon>
        <taxon>Pseudomonas</taxon>
    </lineage>
</organism>
<protein>
    <submittedName>
        <fullName evidence="3">Homoserine acetyltransferase</fullName>
    </submittedName>
</protein>
<dbReference type="Gene3D" id="2.60.40.3340">
    <property type="entry name" value="Domain of unknown function DUF4426"/>
    <property type="match status" value="1"/>
</dbReference>
<dbReference type="EMBL" id="JPQU01000064">
    <property type="protein sequence ID" value="KFE53169.1"/>
    <property type="molecule type" value="Genomic_DNA"/>
</dbReference>
<evidence type="ECO:0000259" key="2">
    <source>
        <dbReference type="Pfam" id="PF14467"/>
    </source>
</evidence>
<dbReference type="OrthoDB" id="8563353at2"/>
<keyword evidence="4" id="KW-1185">Reference proteome</keyword>
<evidence type="ECO:0000313" key="3">
    <source>
        <dbReference type="EMBL" id="KFE53169.1"/>
    </source>
</evidence>
<proteinExistence type="predicted"/>